<accession>H8KVD2</accession>
<gene>
    <name evidence="1" type="ordered locus">Solca_1213</name>
</gene>
<evidence type="ECO:0000313" key="2">
    <source>
        <dbReference type="Proteomes" id="UP000007590"/>
    </source>
</evidence>
<dbReference type="STRING" id="929556.Solca_1213"/>
<dbReference type="KEGG" id="scn:Solca_1213"/>
<keyword evidence="2" id="KW-1185">Reference proteome</keyword>
<dbReference type="Proteomes" id="UP000007590">
    <property type="component" value="Chromosome"/>
</dbReference>
<dbReference type="AlphaFoldDB" id="H8KVD2"/>
<reference evidence="1" key="1">
    <citation type="submission" date="2012-02" db="EMBL/GenBank/DDBJ databases">
        <title>The complete genome of Solitalea canadensis DSM 3403.</title>
        <authorList>
            <consortium name="US DOE Joint Genome Institute (JGI-PGF)"/>
            <person name="Lucas S."/>
            <person name="Copeland A."/>
            <person name="Lapidus A."/>
            <person name="Glavina del Rio T."/>
            <person name="Dalin E."/>
            <person name="Tice H."/>
            <person name="Bruce D."/>
            <person name="Goodwin L."/>
            <person name="Pitluck S."/>
            <person name="Peters L."/>
            <person name="Ovchinnikova G."/>
            <person name="Lu M."/>
            <person name="Kyrpides N."/>
            <person name="Mavromatis K."/>
            <person name="Ivanova N."/>
            <person name="Brettin T."/>
            <person name="Detter J.C."/>
            <person name="Han C."/>
            <person name="Larimer F."/>
            <person name="Land M."/>
            <person name="Hauser L."/>
            <person name="Markowitz V."/>
            <person name="Cheng J.-F."/>
            <person name="Hugenholtz P."/>
            <person name="Woyke T."/>
            <person name="Wu D."/>
            <person name="Spring S."/>
            <person name="Schroeder M."/>
            <person name="Kopitz M."/>
            <person name="Brambilla E."/>
            <person name="Klenk H.-P."/>
            <person name="Eisen J.A."/>
        </authorList>
    </citation>
    <scope>NUCLEOTIDE SEQUENCE</scope>
    <source>
        <strain evidence="1">DSM 3403</strain>
    </source>
</reference>
<dbReference type="RefSeq" id="WP_014679539.1">
    <property type="nucleotide sequence ID" value="NC_017770.1"/>
</dbReference>
<proteinExistence type="predicted"/>
<dbReference type="HOGENOM" id="CLU_3222158_0_0_10"/>
<organism evidence="1 2">
    <name type="scientific">Solitalea canadensis (strain ATCC 29591 / DSM 3403 / JCM 21819 / LMG 8368 / NBRC 15130 / NCIMB 12057 / USAM 9D)</name>
    <name type="common">Flexibacter canadensis</name>
    <dbReference type="NCBI Taxonomy" id="929556"/>
    <lineage>
        <taxon>Bacteria</taxon>
        <taxon>Pseudomonadati</taxon>
        <taxon>Bacteroidota</taxon>
        <taxon>Sphingobacteriia</taxon>
        <taxon>Sphingobacteriales</taxon>
        <taxon>Sphingobacteriaceae</taxon>
        <taxon>Solitalea</taxon>
    </lineage>
</organism>
<protein>
    <submittedName>
        <fullName evidence="1">Uncharacterized protein</fullName>
    </submittedName>
</protein>
<name>H8KVD2_SOLCM</name>
<evidence type="ECO:0000313" key="1">
    <source>
        <dbReference type="EMBL" id="AFD06312.1"/>
    </source>
</evidence>
<dbReference type="EMBL" id="CP003349">
    <property type="protein sequence ID" value="AFD06312.1"/>
    <property type="molecule type" value="Genomic_DNA"/>
</dbReference>
<sequence>MKTHFDIEEFVKRGKIENELDLERALIADRKLRNLAKENSYLNC</sequence>